<evidence type="ECO:0000313" key="3">
    <source>
        <dbReference type="Proteomes" id="UP000622245"/>
    </source>
</evidence>
<evidence type="ECO:0000313" key="2">
    <source>
        <dbReference type="EMBL" id="MBM0278643.1"/>
    </source>
</evidence>
<keyword evidence="3" id="KW-1185">Reference proteome</keyword>
<sequence length="150" mass="15523">MQGQPAHPGVGDRGSPWAVVTAVLVGCWTVAVTVATQTGGWLTDQVLLGFGRDRLGWLWPVLGLAAVVAVGTPALLLAALPRSATVRATGRLWLAAALTLGVLTLLRIVPPVHHEAHLAALAAAVLLSALVLRLSTRRWAYPLAAGPVDG</sequence>
<feature type="transmembrane region" description="Helical" evidence="1">
    <location>
        <begin position="17"/>
        <end position="37"/>
    </location>
</feature>
<feature type="transmembrane region" description="Helical" evidence="1">
    <location>
        <begin position="92"/>
        <end position="110"/>
    </location>
</feature>
<comment type="caution">
    <text evidence="2">The sequence shown here is derived from an EMBL/GenBank/DDBJ whole genome shotgun (WGS) entry which is preliminary data.</text>
</comment>
<keyword evidence="1" id="KW-0812">Transmembrane</keyword>
<feature type="non-terminal residue" evidence="2">
    <location>
        <position position="150"/>
    </location>
</feature>
<gene>
    <name evidence="2" type="ORF">JM949_26650</name>
</gene>
<accession>A0ABS1YMJ2</accession>
<feature type="transmembrane region" description="Helical" evidence="1">
    <location>
        <begin position="116"/>
        <end position="134"/>
    </location>
</feature>
<evidence type="ECO:0000256" key="1">
    <source>
        <dbReference type="SAM" id="Phobius"/>
    </source>
</evidence>
<keyword evidence="1" id="KW-1133">Transmembrane helix</keyword>
<organism evidence="2 3">
    <name type="scientific">Micromonospora tarensis</name>
    <dbReference type="NCBI Taxonomy" id="2806100"/>
    <lineage>
        <taxon>Bacteria</taxon>
        <taxon>Bacillati</taxon>
        <taxon>Actinomycetota</taxon>
        <taxon>Actinomycetes</taxon>
        <taxon>Micromonosporales</taxon>
        <taxon>Micromonosporaceae</taxon>
        <taxon>Micromonospora</taxon>
    </lineage>
</organism>
<dbReference type="Proteomes" id="UP000622245">
    <property type="component" value="Unassembled WGS sequence"/>
</dbReference>
<name>A0ABS1YMJ2_9ACTN</name>
<proteinExistence type="predicted"/>
<reference evidence="2 3" key="1">
    <citation type="submission" date="2021-01" db="EMBL/GenBank/DDBJ databases">
        <title>Draft genome sequence of Micromonospora sp. strain STR1s_6.</title>
        <authorList>
            <person name="Karlyshev A."/>
            <person name="Jawad R."/>
        </authorList>
    </citation>
    <scope>NUCLEOTIDE SEQUENCE [LARGE SCALE GENOMIC DNA]</scope>
    <source>
        <strain evidence="2 3">STR1S-6</strain>
    </source>
</reference>
<dbReference type="EMBL" id="JAEVHL010000189">
    <property type="protein sequence ID" value="MBM0278643.1"/>
    <property type="molecule type" value="Genomic_DNA"/>
</dbReference>
<keyword evidence="1" id="KW-0472">Membrane</keyword>
<feature type="transmembrane region" description="Helical" evidence="1">
    <location>
        <begin position="57"/>
        <end position="80"/>
    </location>
</feature>
<protein>
    <submittedName>
        <fullName evidence="2">Peptidase S8</fullName>
    </submittedName>
</protein>